<proteinExistence type="predicted"/>
<keyword evidence="3" id="KW-1185">Reference proteome</keyword>
<organism evidence="2 3">
    <name type="scientific">Prauserella alba</name>
    <dbReference type="NCBI Taxonomy" id="176898"/>
    <lineage>
        <taxon>Bacteria</taxon>
        <taxon>Bacillati</taxon>
        <taxon>Actinomycetota</taxon>
        <taxon>Actinomycetes</taxon>
        <taxon>Pseudonocardiales</taxon>
        <taxon>Pseudonocardiaceae</taxon>
        <taxon>Prauserella</taxon>
    </lineage>
</organism>
<dbReference type="Proteomes" id="UP001500467">
    <property type="component" value="Unassembled WGS sequence"/>
</dbReference>
<accession>A0ABN1VA10</accession>
<name>A0ABN1VA10_9PSEU</name>
<evidence type="ECO:0000313" key="2">
    <source>
        <dbReference type="EMBL" id="GAA1201734.1"/>
    </source>
</evidence>
<evidence type="ECO:0000313" key="3">
    <source>
        <dbReference type="Proteomes" id="UP001500467"/>
    </source>
</evidence>
<sequence length="71" mass="7603">MWSAASILVRHRGRSRASDAKRRAVPGRRWSEAVVGHGGRADSGRGAPAPRRSAGGLGLVWCLVHPDPPLR</sequence>
<dbReference type="EMBL" id="BAAALM010000006">
    <property type="protein sequence ID" value="GAA1201734.1"/>
    <property type="molecule type" value="Genomic_DNA"/>
</dbReference>
<comment type="caution">
    <text evidence="2">The sequence shown here is derived from an EMBL/GenBank/DDBJ whole genome shotgun (WGS) entry which is preliminary data.</text>
</comment>
<reference evidence="2 3" key="1">
    <citation type="journal article" date="2019" name="Int. J. Syst. Evol. Microbiol.">
        <title>The Global Catalogue of Microorganisms (GCM) 10K type strain sequencing project: providing services to taxonomists for standard genome sequencing and annotation.</title>
        <authorList>
            <consortium name="The Broad Institute Genomics Platform"/>
            <consortium name="The Broad Institute Genome Sequencing Center for Infectious Disease"/>
            <person name="Wu L."/>
            <person name="Ma J."/>
        </authorList>
    </citation>
    <scope>NUCLEOTIDE SEQUENCE [LARGE SCALE GENOMIC DNA]</scope>
    <source>
        <strain evidence="2 3">JCM 13022</strain>
    </source>
</reference>
<feature type="region of interest" description="Disordered" evidence="1">
    <location>
        <begin position="12"/>
        <end position="52"/>
    </location>
</feature>
<gene>
    <name evidence="2" type="ORF">GCM10009675_18150</name>
</gene>
<protein>
    <submittedName>
        <fullName evidence="2">Uncharacterized protein</fullName>
    </submittedName>
</protein>
<evidence type="ECO:0000256" key="1">
    <source>
        <dbReference type="SAM" id="MobiDB-lite"/>
    </source>
</evidence>